<organism evidence="3 4">
    <name type="scientific">Anaerocolumna sedimenticola</name>
    <dbReference type="NCBI Taxonomy" id="2696063"/>
    <lineage>
        <taxon>Bacteria</taxon>
        <taxon>Bacillati</taxon>
        <taxon>Bacillota</taxon>
        <taxon>Clostridia</taxon>
        <taxon>Lachnospirales</taxon>
        <taxon>Lachnospiraceae</taxon>
        <taxon>Anaerocolumna</taxon>
    </lineage>
</organism>
<dbReference type="RefSeq" id="WP_161837596.1">
    <property type="nucleotide sequence ID" value="NZ_CP048000.1"/>
</dbReference>
<dbReference type="GO" id="GO:0016491">
    <property type="term" value="F:oxidoreductase activity"/>
    <property type="evidence" value="ECO:0007669"/>
    <property type="project" value="UniProtKB-KW"/>
</dbReference>
<dbReference type="PANTHER" id="PTHR43364:SF4">
    <property type="entry name" value="NAD(P)-LINKED OXIDOREDUCTASE SUPERFAMILY PROTEIN"/>
    <property type="match status" value="1"/>
</dbReference>
<reference evidence="3 4" key="1">
    <citation type="submission" date="2020-01" db="EMBL/GenBank/DDBJ databases">
        <title>Genome analysis of Anaerocolumna sp. CBA3638.</title>
        <authorList>
            <person name="Kim J."/>
            <person name="Roh S.W."/>
        </authorList>
    </citation>
    <scope>NUCLEOTIDE SEQUENCE [LARGE SCALE GENOMIC DNA]</scope>
    <source>
        <strain evidence="3 4">CBA3638</strain>
    </source>
</reference>
<accession>A0A6P1THZ3</accession>
<evidence type="ECO:0000259" key="2">
    <source>
        <dbReference type="Pfam" id="PF00248"/>
    </source>
</evidence>
<dbReference type="Pfam" id="PF00248">
    <property type="entry name" value="Aldo_ket_red"/>
    <property type="match status" value="1"/>
</dbReference>
<dbReference type="PANTHER" id="PTHR43364">
    <property type="entry name" value="NADH-SPECIFIC METHYLGLYOXAL REDUCTASE-RELATED"/>
    <property type="match status" value="1"/>
</dbReference>
<name>A0A6P1THZ3_9FIRM</name>
<feature type="domain" description="NADP-dependent oxidoreductase" evidence="2">
    <location>
        <begin position="16"/>
        <end position="324"/>
    </location>
</feature>
<evidence type="ECO:0000313" key="4">
    <source>
        <dbReference type="Proteomes" id="UP000464314"/>
    </source>
</evidence>
<sequence length="330" mass="36800">MLNRKLGKSNIKVSELGLGCWPIGGPFYSEGGQLSGFKTVNDEESTKALLTALDMGITFFDTSSVYGCGHSEVLLGKAFSRVRDQVVLATKFGSIFDEETKRCIGNSVSPDFIRKSCEDSLRRLNTDYIDLFQCHEWFVPLDEAGAVFETLDKLKEEGKIRTYGWSTDHPDLIDFFVKNTNGAVIQHQFNVLINADDILKVCDTYDLASINRSPLAMGVLSGKYTNESPAIVGDIRSENIDWNFYYKDGKVNPLLLQRLGLIREVLTSEGRSLVQGALAWLWAKSNRTIPIPGFRTVEQVKELARAAEFGPLSENQVKQIDGIIEKIKIA</sequence>
<keyword evidence="4" id="KW-1185">Reference proteome</keyword>
<dbReference type="Gene3D" id="3.20.20.100">
    <property type="entry name" value="NADP-dependent oxidoreductase domain"/>
    <property type="match status" value="1"/>
</dbReference>
<dbReference type="EMBL" id="CP048000">
    <property type="protein sequence ID" value="QHQ60764.1"/>
    <property type="molecule type" value="Genomic_DNA"/>
</dbReference>
<keyword evidence="1" id="KW-0560">Oxidoreductase</keyword>
<dbReference type="CDD" id="cd19086">
    <property type="entry name" value="AKR_AKR11C1"/>
    <property type="match status" value="1"/>
</dbReference>
<dbReference type="AlphaFoldDB" id="A0A6P1THZ3"/>
<evidence type="ECO:0000256" key="1">
    <source>
        <dbReference type="ARBA" id="ARBA00023002"/>
    </source>
</evidence>
<dbReference type="Proteomes" id="UP000464314">
    <property type="component" value="Chromosome"/>
</dbReference>
<proteinExistence type="predicted"/>
<dbReference type="InterPro" id="IPR050523">
    <property type="entry name" value="AKR_Detox_Biosynth"/>
</dbReference>
<dbReference type="SUPFAM" id="SSF51430">
    <property type="entry name" value="NAD(P)-linked oxidoreductase"/>
    <property type="match status" value="1"/>
</dbReference>
<dbReference type="InterPro" id="IPR036812">
    <property type="entry name" value="NAD(P)_OxRdtase_dom_sf"/>
</dbReference>
<protein>
    <submittedName>
        <fullName evidence="3">Aldo/keto reductase</fullName>
    </submittedName>
</protein>
<dbReference type="InterPro" id="IPR023210">
    <property type="entry name" value="NADP_OxRdtase_dom"/>
</dbReference>
<dbReference type="KEGG" id="anr:Ana3638_08255"/>
<evidence type="ECO:0000313" key="3">
    <source>
        <dbReference type="EMBL" id="QHQ60764.1"/>
    </source>
</evidence>
<gene>
    <name evidence="3" type="ORF">Ana3638_08255</name>
</gene>